<dbReference type="EC" id="2.7.6.3" evidence="3"/>
<gene>
    <name evidence="14" type="ORF">SAMN00120144_2451</name>
</gene>
<proteinExistence type="inferred from homology"/>
<evidence type="ECO:0000256" key="2">
    <source>
        <dbReference type="ARBA" id="ARBA00005810"/>
    </source>
</evidence>
<dbReference type="AlphaFoldDB" id="A0A1W1VE97"/>
<dbReference type="GO" id="GO:0016301">
    <property type="term" value="F:kinase activity"/>
    <property type="evidence" value="ECO:0007669"/>
    <property type="project" value="UniProtKB-KW"/>
</dbReference>
<comment type="pathway">
    <text evidence="1">Cofactor biosynthesis; tetrahydrofolate biosynthesis; 2-amino-4-hydroxy-6-hydroxymethyl-7,8-dihydropteridine diphosphate from 7,8-dihydroneopterin triphosphate: step 4/4.</text>
</comment>
<accession>A0A1W1VE97</accession>
<evidence type="ECO:0000256" key="1">
    <source>
        <dbReference type="ARBA" id="ARBA00005051"/>
    </source>
</evidence>
<dbReference type="PANTHER" id="PTHR43071">
    <property type="entry name" value="2-AMINO-4-HYDROXY-6-HYDROXYMETHYLDIHYDROPTERIDINE PYROPHOSPHOKINASE"/>
    <property type="match status" value="1"/>
</dbReference>
<evidence type="ECO:0000256" key="12">
    <source>
        <dbReference type="ARBA" id="ARBA00033413"/>
    </source>
</evidence>
<dbReference type="Gene3D" id="3.30.70.560">
    <property type="entry name" value="7,8-Dihydro-6-hydroxymethylpterin-pyrophosphokinase HPPK"/>
    <property type="match status" value="1"/>
</dbReference>
<keyword evidence="7 14" id="KW-0418">Kinase</keyword>
<reference evidence="14 15" key="1">
    <citation type="submission" date="2017-04" db="EMBL/GenBank/DDBJ databases">
        <authorList>
            <person name="Afonso C.L."/>
            <person name="Miller P.J."/>
            <person name="Scott M.A."/>
            <person name="Spackman E."/>
            <person name="Goraichik I."/>
            <person name="Dimitrov K.M."/>
            <person name="Suarez D.L."/>
            <person name="Swayne D.E."/>
        </authorList>
    </citation>
    <scope>NUCLEOTIDE SEQUENCE [LARGE SCALE GENOMIC DNA]</scope>
    <source>
        <strain evidence="14 15">DSM 11622</strain>
    </source>
</reference>
<evidence type="ECO:0000256" key="8">
    <source>
        <dbReference type="ARBA" id="ARBA00022840"/>
    </source>
</evidence>
<evidence type="ECO:0000313" key="14">
    <source>
        <dbReference type="EMBL" id="SMB91719.1"/>
    </source>
</evidence>
<dbReference type="CDD" id="cd00483">
    <property type="entry name" value="HPPK"/>
    <property type="match status" value="1"/>
</dbReference>
<keyword evidence="15" id="KW-1185">Reference proteome</keyword>
<sequence length="168" mass="18202">MASTLTTHTAYLLLGSNLGDRAATLRTAVRQLGELAGTVVAASSLYETAPWGLSEQPAFLNQAVRLHTDLPPEVLLDVCLRVEQLSGRERRVRWDARTLDVDILLYDALVLDSPRLAVPHPRLPERRFALVPLAEIAAAEVHPVLGQTVAELLAACPDTLDVQAVLNG</sequence>
<keyword evidence="8" id="KW-0067">ATP-binding</keyword>
<evidence type="ECO:0000256" key="5">
    <source>
        <dbReference type="ARBA" id="ARBA00022679"/>
    </source>
</evidence>
<name>A0A1W1VE97_9BACT</name>
<feature type="domain" description="7,8-dihydro-6-hydroxymethylpterin-pyrophosphokinase" evidence="13">
    <location>
        <begin position="11"/>
        <end position="137"/>
    </location>
</feature>
<dbReference type="GO" id="GO:0005524">
    <property type="term" value="F:ATP binding"/>
    <property type="evidence" value="ECO:0007669"/>
    <property type="project" value="UniProtKB-KW"/>
</dbReference>
<comment type="similarity">
    <text evidence="2">Belongs to the HPPK family.</text>
</comment>
<dbReference type="PANTHER" id="PTHR43071:SF1">
    <property type="entry name" value="2-AMINO-4-HYDROXY-6-HYDROXYMETHYLDIHYDROPTERIDINE PYROPHOSPHOKINASE"/>
    <property type="match status" value="1"/>
</dbReference>
<dbReference type="SUPFAM" id="SSF55083">
    <property type="entry name" value="6-hydroxymethyl-7,8-dihydropterin pyrophosphokinase, HPPK"/>
    <property type="match status" value="1"/>
</dbReference>
<dbReference type="InterPro" id="IPR035907">
    <property type="entry name" value="Hppk_sf"/>
</dbReference>
<evidence type="ECO:0000256" key="10">
    <source>
        <dbReference type="ARBA" id="ARBA00029409"/>
    </source>
</evidence>
<evidence type="ECO:0000313" key="15">
    <source>
        <dbReference type="Proteomes" id="UP000192266"/>
    </source>
</evidence>
<evidence type="ECO:0000256" key="11">
    <source>
        <dbReference type="ARBA" id="ARBA00029766"/>
    </source>
</evidence>
<evidence type="ECO:0000259" key="13">
    <source>
        <dbReference type="Pfam" id="PF01288"/>
    </source>
</evidence>
<keyword evidence="9" id="KW-0289">Folate biosynthesis</keyword>
<keyword evidence="5" id="KW-0808">Transferase</keyword>
<organism evidence="14 15">
    <name type="scientific">Hymenobacter roseosalivarius DSM 11622</name>
    <dbReference type="NCBI Taxonomy" id="645990"/>
    <lineage>
        <taxon>Bacteria</taxon>
        <taxon>Pseudomonadati</taxon>
        <taxon>Bacteroidota</taxon>
        <taxon>Cytophagia</taxon>
        <taxon>Cytophagales</taxon>
        <taxon>Hymenobacteraceae</taxon>
        <taxon>Hymenobacter</taxon>
    </lineage>
</organism>
<evidence type="ECO:0000256" key="7">
    <source>
        <dbReference type="ARBA" id="ARBA00022777"/>
    </source>
</evidence>
<dbReference type="Proteomes" id="UP000192266">
    <property type="component" value="Unassembled WGS sequence"/>
</dbReference>
<dbReference type="STRING" id="645990.SAMN00120144_2451"/>
<dbReference type="Pfam" id="PF01288">
    <property type="entry name" value="HPPK"/>
    <property type="match status" value="1"/>
</dbReference>
<keyword evidence="6" id="KW-0547">Nucleotide-binding</keyword>
<dbReference type="EMBL" id="FWWW01000057">
    <property type="protein sequence ID" value="SMB91719.1"/>
    <property type="molecule type" value="Genomic_DNA"/>
</dbReference>
<comment type="function">
    <text evidence="10">Catalyzes the transfer of pyrophosphate from adenosine triphosphate (ATP) to 6-hydroxymethyl-7,8-dihydropterin, an enzymatic step in folate biosynthesis pathway.</text>
</comment>
<protein>
    <recommendedName>
        <fullName evidence="4">2-amino-4-hydroxy-6-hydroxymethyldihydropteridine pyrophosphokinase</fullName>
        <ecNumber evidence="3">2.7.6.3</ecNumber>
    </recommendedName>
    <alternativeName>
        <fullName evidence="11">6-hydroxymethyl-7,8-dihydropterin pyrophosphokinase</fullName>
    </alternativeName>
    <alternativeName>
        <fullName evidence="12">7,8-dihydro-6-hydroxymethylpterin-pyrophosphokinase</fullName>
    </alternativeName>
</protein>
<evidence type="ECO:0000256" key="4">
    <source>
        <dbReference type="ARBA" id="ARBA00016218"/>
    </source>
</evidence>
<evidence type="ECO:0000256" key="9">
    <source>
        <dbReference type="ARBA" id="ARBA00022909"/>
    </source>
</evidence>
<dbReference type="GO" id="GO:0003848">
    <property type="term" value="F:2-amino-4-hydroxy-6-hydroxymethyldihydropteridine diphosphokinase activity"/>
    <property type="evidence" value="ECO:0007669"/>
    <property type="project" value="UniProtKB-EC"/>
</dbReference>
<evidence type="ECO:0000256" key="3">
    <source>
        <dbReference type="ARBA" id="ARBA00013253"/>
    </source>
</evidence>
<dbReference type="GO" id="GO:0046656">
    <property type="term" value="P:folic acid biosynthetic process"/>
    <property type="evidence" value="ECO:0007669"/>
    <property type="project" value="UniProtKB-KW"/>
</dbReference>
<evidence type="ECO:0000256" key="6">
    <source>
        <dbReference type="ARBA" id="ARBA00022741"/>
    </source>
</evidence>
<dbReference type="GO" id="GO:0046654">
    <property type="term" value="P:tetrahydrofolate biosynthetic process"/>
    <property type="evidence" value="ECO:0007669"/>
    <property type="project" value="UniProtKB-UniPathway"/>
</dbReference>
<dbReference type="UniPathway" id="UPA00077">
    <property type="reaction ID" value="UER00155"/>
</dbReference>
<dbReference type="InterPro" id="IPR000550">
    <property type="entry name" value="Hppk"/>
</dbReference>
<dbReference type="NCBIfam" id="TIGR01498">
    <property type="entry name" value="folK"/>
    <property type="match status" value="1"/>
</dbReference>